<protein>
    <submittedName>
        <fullName evidence="1">RNF213 isoform 13</fullName>
    </submittedName>
</protein>
<dbReference type="PANTHER" id="PTHR22605:SF16">
    <property type="entry name" value="E3 UBIQUITIN-PROTEIN LIGASE RNF213"/>
    <property type="match status" value="1"/>
</dbReference>
<dbReference type="AlphaFoldDB" id="A0A2J8Y2A5"/>
<dbReference type="GO" id="GO:0016887">
    <property type="term" value="F:ATP hydrolysis activity"/>
    <property type="evidence" value="ECO:0007669"/>
    <property type="project" value="InterPro"/>
</dbReference>
<dbReference type="GO" id="GO:0016020">
    <property type="term" value="C:membrane"/>
    <property type="evidence" value="ECO:0007669"/>
    <property type="project" value="TreeGrafter"/>
</dbReference>
<dbReference type="GO" id="GO:0004842">
    <property type="term" value="F:ubiquitin-protein transferase activity"/>
    <property type="evidence" value="ECO:0007669"/>
    <property type="project" value="InterPro"/>
</dbReference>
<gene>
    <name evidence="1" type="ORF">CR201_G0021566</name>
</gene>
<dbReference type="GO" id="GO:0006511">
    <property type="term" value="P:ubiquitin-dependent protein catabolic process"/>
    <property type="evidence" value="ECO:0007669"/>
    <property type="project" value="TreeGrafter"/>
</dbReference>
<comment type="caution">
    <text evidence="1">The sequence shown here is derived from an EMBL/GenBank/DDBJ whole genome shotgun (WGS) entry which is preliminary data.</text>
</comment>
<feature type="non-terminal residue" evidence="1">
    <location>
        <position position="1"/>
    </location>
</feature>
<dbReference type="GO" id="GO:0005730">
    <property type="term" value="C:nucleolus"/>
    <property type="evidence" value="ECO:0007669"/>
    <property type="project" value="TreeGrafter"/>
</dbReference>
<dbReference type="GO" id="GO:0002040">
    <property type="term" value="P:sprouting angiogenesis"/>
    <property type="evidence" value="ECO:0007669"/>
    <property type="project" value="TreeGrafter"/>
</dbReference>
<dbReference type="GO" id="GO:0005829">
    <property type="term" value="C:cytosol"/>
    <property type="evidence" value="ECO:0007669"/>
    <property type="project" value="TreeGrafter"/>
</dbReference>
<evidence type="ECO:0000313" key="1">
    <source>
        <dbReference type="EMBL" id="PNJ88408.1"/>
    </source>
</evidence>
<dbReference type="EMBL" id="NDHI03003284">
    <property type="protein sequence ID" value="PNJ88408.1"/>
    <property type="molecule type" value="Genomic_DNA"/>
</dbReference>
<dbReference type="PANTHER" id="PTHR22605">
    <property type="entry name" value="RZ-TYPE DOMAIN-CONTAINING PROTEIN"/>
    <property type="match status" value="1"/>
</dbReference>
<accession>A0A2J8Y2A5</accession>
<name>A0A2J8Y2A5_PONAB</name>
<dbReference type="InterPro" id="IPR031248">
    <property type="entry name" value="RNF213"/>
</dbReference>
<reference evidence="1" key="1">
    <citation type="submission" date="2017-12" db="EMBL/GenBank/DDBJ databases">
        <title>High-resolution comparative analysis of great ape genomes.</title>
        <authorList>
            <person name="Pollen A."/>
            <person name="Hastie A."/>
            <person name="Hormozdiari F."/>
            <person name="Dougherty M."/>
            <person name="Liu R."/>
            <person name="Chaisson M."/>
            <person name="Hoppe E."/>
            <person name="Hill C."/>
            <person name="Pang A."/>
            <person name="Hillier L."/>
            <person name="Baker C."/>
            <person name="Armstrong J."/>
            <person name="Shendure J."/>
            <person name="Paten B."/>
            <person name="Wilson R."/>
            <person name="Chao H."/>
            <person name="Schneider V."/>
            <person name="Ventura M."/>
            <person name="Kronenberg Z."/>
            <person name="Murali S."/>
            <person name="Gordon D."/>
            <person name="Cantsilieris S."/>
            <person name="Munson K."/>
            <person name="Nelson B."/>
            <person name="Raja A."/>
            <person name="Underwood J."/>
            <person name="Diekhans M."/>
            <person name="Fiddes I."/>
            <person name="Haussler D."/>
            <person name="Eichler E."/>
        </authorList>
    </citation>
    <scope>NUCLEOTIDE SEQUENCE [LARGE SCALE GENOMIC DNA]</scope>
    <source>
        <strain evidence="1">Susie</strain>
    </source>
</reference>
<proteinExistence type="predicted"/>
<feature type="non-terminal residue" evidence="1">
    <location>
        <position position="106"/>
    </location>
</feature>
<dbReference type="GO" id="GO:2000051">
    <property type="term" value="P:negative regulation of non-canonical Wnt signaling pathway"/>
    <property type="evidence" value="ECO:0007669"/>
    <property type="project" value="TreeGrafter"/>
</dbReference>
<sequence length="106" mass="11906">LSSQRGMEFVQGLSKPGHPHQWVFPKDVVKQQGLQQDHPGQMDRYLVYGDEYKALRDAVAKAVLECKPLGIETALKVGWARGFSLIPGGIPWSLRVPWFMSNDAGW</sequence>
<organism evidence="1">
    <name type="scientific">Pongo abelii</name>
    <name type="common">Sumatran orangutan</name>
    <name type="synonym">Pongo pygmaeus abelii</name>
    <dbReference type="NCBI Taxonomy" id="9601"/>
    <lineage>
        <taxon>Eukaryota</taxon>
        <taxon>Metazoa</taxon>
        <taxon>Chordata</taxon>
        <taxon>Craniata</taxon>
        <taxon>Vertebrata</taxon>
        <taxon>Euteleostomi</taxon>
        <taxon>Mammalia</taxon>
        <taxon>Eutheria</taxon>
        <taxon>Euarchontoglires</taxon>
        <taxon>Primates</taxon>
        <taxon>Haplorrhini</taxon>
        <taxon>Catarrhini</taxon>
        <taxon>Hominidae</taxon>
        <taxon>Pongo</taxon>
    </lineage>
</organism>